<dbReference type="GO" id="GO:0004222">
    <property type="term" value="F:metalloendopeptidase activity"/>
    <property type="evidence" value="ECO:0007669"/>
    <property type="project" value="TreeGrafter"/>
</dbReference>
<dbReference type="RefSeq" id="WP_014261614.1">
    <property type="nucleotide sequence ID" value="NC_016629.1"/>
</dbReference>
<protein>
    <submittedName>
        <fullName evidence="3">Peptidase M23</fullName>
    </submittedName>
</protein>
<dbReference type="PANTHER" id="PTHR21666:SF270">
    <property type="entry name" value="MUREIN HYDROLASE ACTIVATOR ENVC"/>
    <property type="match status" value="1"/>
</dbReference>
<dbReference type="EMBL" id="CP003221">
    <property type="protein sequence ID" value="EGJ52012.1"/>
    <property type="molecule type" value="Genomic_DNA"/>
</dbReference>
<dbReference type="InterPro" id="IPR050570">
    <property type="entry name" value="Cell_wall_metabolism_enzyme"/>
</dbReference>
<dbReference type="PRINTS" id="PR01002">
    <property type="entry name" value="FLGFLGJ"/>
</dbReference>
<evidence type="ECO:0000313" key="3">
    <source>
        <dbReference type="EMBL" id="EGJ52012.1"/>
    </source>
</evidence>
<dbReference type="SUPFAM" id="SSF51261">
    <property type="entry name" value="Duplicated hybrid motif"/>
    <property type="match status" value="1"/>
</dbReference>
<dbReference type="eggNOG" id="COG4942">
    <property type="taxonomic scope" value="Bacteria"/>
</dbReference>
<dbReference type="STRING" id="690850.Desaf_3736"/>
<evidence type="ECO:0000313" key="4">
    <source>
        <dbReference type="Proteomes" id="UP000007844"/>
    </source>
</evidence>
<dbReference type="InterPro" id="IPR016047">
    <property type="entry name" value="M23ase_b-sheet_dom"/>
</dbReference>
<dbReference type="eggNOG" id="COG3951">
    <property type="taxonomic scope" value="Bacteria"/>
</dbReference>
<reference evidence="3 4" key="1">
    <citation type="journal article" date="2011" name="J. Bacteriol.">
        <title>Genome sequence of the mercury-methylating and pleomorphic Desulfovibrio africanus Strain Walvis Bay.</title>
        <authorList>
            <person name="Brown S.D."/>
            <person name="Wall J.D."/>
            <person name="Kucken A.M."/>
            <person name="Gilmour C.C."/>
            <person name="Podar M."/>
            <person name="Brandt C.C."/>
            <person name="Teshima H."/>
            <person name="Detter J.C."/>
            <person name="Han C.S."/>
            <person name="Land M.L."/>
            <person name="Lucas S."/>
            <person name="Han J."/>
            <person name="Pennacchio L."/>
            <person name="Nolan M."/>
            <person name="Pitluck S."/>
            <person name="Woyke T."/>
            <person name="Goodwin L."/>
            <person name="Palumbo A.V."/>
            <person name="Elias D.A."/>
        </authorList>
    </citation>
    <scope>NUCLEOTIDE SEQUENCE [LARGE SCALE GENOMIC DNA]</scope>
    <source>
        <strain evidence="3 4">Walvis Bay</strain>
    </source>
</reference>
<feature type="domain" description="M23ase beta-sheet core" evidence="1">
    <location>
        <begin position="225"/>
        <end position="318"/>
    </location>
</feature>
<dbReference type="HOGENOM" id="CLU_031108_0_0_7"/>
<dbReference type="Gene3D" id="2.70.70.10">
    <property type="entry name" value="Glucose Permease (Domain IIA)"/>
    <property type="match status" value="1"/>
</dbReference>
<dbReference type="Pfam" id="PF10135">
    <property type="entry name" value="Rod-binding"/>
    <property type="match status" value="1"/>
</dbReference>
<sequence>MSDQLFPGMMNEVQDQTELSNYAKLAAQSQALRRRFESPNQDKAKLREATQDFEAIFIGKLWEQMRNTVPKEGYLHSKQEDFYLSMFDQELSRKLAGSGGIGIGDMLYEQLKTQLVEKSKSATPGAPVEIKPLPEVEQAKLKTRSEPSTPVAEQGAADPAVLPRDEIFRRIDHLALEIESQARLETEQAKSAGFPLPHIDWPIEGRTVSQFGFAAPTNRLPSGSRSGVEIAAPALSSVSACLEGVVTAVERRPDLGLVVEIEHGDGLRSVYGHLENVQVSQGQRVTAGREIAQLAPEYGKNVPRLYFEVRQGNIALNPELLRTA</sequence>
<dbReference type="Proteomes" id="UP000007844">
    <property type="component" value="Chromosome"/>
</dbReference>
<dbReference type="InterPro" id="IPR011055">
    <property type="entry name" value="Dup_hybrid_motif"/>
</dbReference>
<dbReference type="AlphaFoldDB" id="F3YZY3"/>
<accession>F3YZY3</accession>
<evidence type="ECO:0000259" key="2">
    <source>
        <dbReference type="Pfam" id="PF10135"/>
    </source>
</evidence>
<name>F3YZY3_DESAF</name>
<gene>
    <name evidence="3" type="ORF">Desaf_3736</name>
</gene>
<dbReference type="Pfam" id="PF01551">
    <property type="entry name" value="Peptidase_M23"/>
    <property type="match status" value="1"/>
</dbReference>
<dbReference type="PANTHER" id="PTHR21666">
    <property type="entry name" value="PEPTIDASE-RELATED"/>
    <property type="match status" value="1"/>
</dbReference>
<feature type="domain" description="Flagellar protein FlgJ N-terminal" evidence="2">
    <location>
        <begin position="64"/>
        <end position="110"/>
    </location>
</feature>
<organism evidence="3 4">
    <name type="scientific">Desulfocurvibacter africanus subsp. africanus str. Walvis Bay</name>
    <dbReference type="NCBI Taxonomy" id="690850"/>
    <lineage>
        <taxon>Bacteria</taxon>
        <taxon>Pseudomonadati</taxon>
        <taxon>Thermodesulfobacteriota</taxon>
        <taxon>Desulfovibrionia</taxon>
        <taxon>Desulfovibrionales</taxon>
        <taxon>Desulfovibrionaceae</taxon>
        <taxon>Desulfocurvibacter</taxon>
    </lineage>
</organism>
<dbReference type="KEGG" id="daf:Desaf_3736"/>
<proteinExistence type="predicted"/>
<dbReference type="CDD" id="cd12797">
    <property type="entry name" value="M23_peptidase"/>
    <property type="match status" value="1"/>
</dbReference>
<keyword evidence="4" id="KW-1185">Reference proteome</keyword>
<dbReference type="InterPro" id="IPR019301">
    <property type="entry name" value="Flagellar_prot_FlgJ_N"/>
</dbReference>
<evidence type="ECO:0000259" key="1">
    <source>
        <dbReference type="Pfam" id="PF01551"/>
    </source>
</evidence>